<dbReference type="KEGG" id="rsin:B6N60_00025"/>
<dbReference type="EMBL" id="CP021056">
    <property type="protein sequence ID" value="QXE21351.1"/>
    <property type="molecule type" value="Genomic_DNA"/>
</dbReference>
<dbReference type="NCBIfam" id="TIGR02595">
    <property type="entry name" value="PEP_CTERM"/>
    <property type="match status" value="1"/>
</dbReference>
<dbReference type="PROSITE" id="PS51257">
    <property type="entry name" value="PROKAR_LIPOPROTEIN"/>
    <property type="match status" value="1"/>
</dbReference>
<evidence type="ECO:0000313" key="2">
    <source>
        <dbReference type="EMBL" id="QXE21351.1"/>
    </source>
</evidence>
<dbReference type="Proteomes" id="UP000683511">
    <property type="component" value="Chromosome"/>
</dbReference>
<feature type="signal peptide" evidence="1">
    <location>
        <begin position="1"/>
        <end position="25"/>
    </location>
</feature>
<evidence type="ECO:0000256" key="1">
    <source>
        <dbReference type="SAM" id="SignalP"/>
    </source>
</evidence>
<organism evidence="2 3">
    <name type="scientific">Richelia sinica FACHB-800</name>
    <dbReference type="NCBI Taxonomy" id="1357546"/>
    <lineage>
        <taxon>Bacteria</taxon>
        <taxon>Bacillati</taxon>
        <taxon>Cyanobacteriota</taxon>
        <taxon>Cyanophyceae</taxon>
        <taxon>Nostocales</taxon>
        <taxon>Nostocaceae</taxon>
        <taxon>Richelia</taxon>
    </lineage>
</organism>
<keyword evidence="3" id="KW-1185">Reference proteome</keyword>
<keyword evidence="1" id="KW-0732">Signal</keyword>
<proteinExistence type="predicted"/>
<evidence type="ECO:0008006" key="4">
    <source>
        <dbReference type="Google" id="ProtNLM"/>
    </source>
</evidence>
<accession>A0A975T347</accession>
<dbReference type="RefSeq" id="WP_190605462.1">
    <property type="nucleotide sequence ID" value="NZ_CP021056.1"/>
</dbReference>
<dbReference type="InterPro" id="IPR013424">
    <property type="entry name" value="Ice-binding_C"/>
</dbReference>
<name>A0A975T347_9NOST</name>
<evidence type="ECO:0000313" key="3">
    <source>
        <dbReference type="Proteomes" id="UP000683511"/>
    </source>
</evidence>
<feature type="chain" id="PRO_5037194921" description="PEP-CTERM protein-sorting domain-containing protein" evidence="1">
    <location>
        <begin position="26"/>
        <end position="74"/>
    </location>
</feature>
<gene>
    <name evidence="2" type="ORF">B6N60_00025</name>
</gene>
<reference evidence="2" key="1">
    <citation type="submission" date="2017-04" db="EMBL/GenBank/DDBJ databases">
        <title>Genome deletions in a multicellular cyanobacterial endosymbiont for morphological adaptation in marine diatoms.</title>
        <authorList>
            <person name="Wang Y."/>
            <person name="Gao H."/>
            <person name="Li R."/>
            <person name="Xu X."/>
        </authorList>
    </citation>
    <scope>NUCLEOTIDE SEQUENCE</scope>
    <source>
        <strain evidence="2">FACHB 800</strain>
    </source>
</reference>
<sequence length="74" mass="7416">MLKKTLLVASAAIALSAASSAPAFATACPSNNFDTFGQCIPSPQPVPEPSAILGTLLVGGFIGKKALDAKKATK</sequence>
<dbReference type="AlphaFoldDB" id="A0A975T347"/>
<protein>
    <recommendedName>
        <fullName evidence="4">PEP-CTERM protein-sorting domain-containing protein</fullName>
    </recommendedName>
</protein>